<gene>
    <name evidence="2" type="ORF">CLO192961_LOCUS328978</name>
</gene>
<feature type="region of interest" description="Disordered" evidence="1">
    <location>
        <begin position="276"/>
        <end position="296"/>
    </location>
</feature>
<comment type="caution">
    <text evidence="2">The sequence shown here is derived from an EMBL/GenBank/DDBJ whole genome shotgun (WGS) entry which is preliminary data.</text>
</comment>
<dbReference type="Proteomes" id="UP000766486">
    <property type="component" value="Unassembled WGS sequence"/>
</dbReference>
<sequence>MSFGDTTKKYWIVPSVTLAPKDLVLGTVLRKPNNVIDTLNRRAVEPIHIDDIIHEKEQVKKCIGNAFDVGFGAELGASSALAAIIGGAPTIGGNWKSGISESIEATQIRASHFSPTADYVNRALQTPEIKAYVRQSAFVTPVYMVVGVAIASSIERGFTKSKNKDGKVGADVGLAGTGLDVSASVSANRGSEQKYGDKVEGDVVLAYRARRFRYSKRKEVFVAKSEDEKKHGRFDTGQGEYENKANDEDDDDSDGDEDESEFAVFSYFEANDVSAAEAGAAGFEEDNESEQSEQSE</sequence>
<accession>A0ABY6UN59</accession>
<protein>
    <submittedName>
        <fullName evidence="2">Uncharacterized protein</fullName>
    </submittedName>
</protein>
<dbReference type="EMBL" id="CABFNS010000851">
    <property type="protein sequence ID" value="VUC32732.1"/>
    <property type="molecule type" value="Genomic_DNA"/>
</dbReference>
<proteinExistence type="predicted"/>
<reference evidence="2 3" key="1">
    <citation type="submission" date="2019-06" db="EMBL/GenBank/DDBJ databases">
        <authorList>
            <person name="Broberg M."/>
        </authorList>
    </citation>
    <scope>NUCLEOTIDE SEQUENCE [LARGE SCALE GENOMIC DNA]</scope>
</reference>
<evidence type="ECO:0000256" key="1">
    <source>
        <dbReference type="SAM" id="MobiDB-lite"/>
    </source>
</evidence>
<feature type="compositionally biased region" description="Acidic residues" evidence="1">
    <location>
        <begin position="247"/>
        <end position="261"/>
    </location>
</feature>
<feature type="compositionally biased region" description="Acidic residues" evidence="1">
    <location>
        <begin position="283"/>
        <end position="296"/>
    </location>
</feature>
<evidence type="ECO:0000313" key="2">
    <source>
        <dbReference type="EMBL" id="VUC32732.1"/>
    </source>
</evidence>
<name>A0ABY6UN59_BIOOC</name>
<organism evidence="2 3">
    <name type="scientific">Bionectria ochroleuca</name>
    <name type="common">Gliocladium roseum</name>
    <dbReference type="NCBI Taxonomy" id="29856"/>
    <lineage>
        <taxon>Eukaryota</taxon>
        <taxon>Fungi</taxon>
        <taxon>Dikarya</taxon>
        <taxon>Ascomycota</taxon>
        <taxon>Pezizomycotina</taxon>
        <taxon>Sordariomycetes</taxon>
        <taxon>Hypocreomycetidae</taxon>
        <taxon>Hypocreales</taxon>
        <taxon>Bionectriaceae</taxon>
        <taxon>Clonostachys</taxon>
    </lineage>
</organism>
<feature type="region of interest" description="Disordered" evidence="1">
    <location>
        <begin position="227"/>
        <end position="262"/>
    </location>
</feature>
<keyword evidence="3" id="KW-1185">Reference proteome</keyword>
<evidence type="ECO:0000313" key="3">
    <source>
        <dbReference type="Proteomes" id="UP000766486"/>
    </source>
</evidence>